<sequence>MKPFYRSFCVCLLRKLACIVSNCVTTTMTLSPDIICDECQKPLDYNTSMVYHCGHFIHYKCLILDNRCPFCLDEIFLGNANDEDASAYAVWDAECPSAQLSLVQKEMHALKLYEMELIGIIGKLIKNLDFLLAVAAAKELAATDELYKKYKLLEAELMAVASEP</sequence>
<keyword evidence="7" id="KW-1185">Reference proteome</keyword>
<feature type="chain" id="PRO_5045745061" description="RING-type domain-containing protein" evidence="4">
    <location>
        <begin position="24"/>
        <end position="164"/>
    </location>
</feature>
<evidence type="ECO:0000313" key="7">
    <source>
        <dbReference type="Proteomes" id="UP000075903"/>
    </source>
</evidence>
<evidence type="ECO:0000313" key="6">
    <source>
        <dbReference type="EnsemblMetazoa" id="AMEM011427-PA"/>
    </source>
</evidence>
<keyword evidence="1 3" id="KW-0863">Zinc-finger</keyword>
<dbReference type="VEuPathDB" id="VectorBase:AMEM011427"/>
<proteinExistence type="predicted"/>
<dbReference type="InterPro" id="IPR001841">
    <property type="entry name" value="Znf_RING"/>
</dbReference>
<evidence type="ECO:0000256" key="4">
    <source>
        <dbReference type="SAM" id="SignalP"/>
    </source>
</evidence>
<evidence type="ECO:0000256" key="3">
    <source>
        <dbReference type="PROSITE-ProRule" id="PRU00175"/>
    </source>
</evidence>
<keyword evidence="4" id="KW-0732">Signal</keyword>
<organism evidence="6 7">
    <name type="scientific">Anopheles merus</name>
    <name type="common">Mosquito</name>
    <dbReference type="NCBI Taxonomy" id="30066"/>
    <lineage>
        <taxon>Eukaryota</taxon>
        <taxon>Metazoa</taxon>
        <taxon>Ecdysozoa</taxon>
        <taxon>Arthropoda</taxon>
        <taxon>Hexapoda</taxon>
        <taxon>Insecta</taxon>
        <taxon>Pterygota</taxon>
        <taxon>Neoptera</taxon>
        <taxon>Endopterygota</taxon>
        <taxon>Diptera</taxon>
        <taxon>Nematocera</taxon>
        <taxon>Culicoidea</taxon>
        <taxon>Culicidae</taxon>
        <taxon>Anophelinae</taxon>
        <taxon>Anopheles</taxon>
    </lineage>
</organism>
<feature type="signal peptide" evidence="4">
    <location>
        <begin position="1"/>
        <end position="23"/>
    </location>
</feature>
<keyword evidence="1 3" id="KW-0479">Metal-binding</keyword>
<dbReference type="PROSITE" id="PS50089">
    <property type="entry name" value="ZF_RING_2"/>
    <property type="match status" value="1"/>
</dbReference>
<accession>A0A182VA27</accession>
<evidence type="ECO:0000259" key="5">
    <source>
        <dbReference type="PROSITE" id="PS50089"/>
    </source>
</evidence>
<evidence type="ECO:0000256" key="1">
    <source>
        <dbReference type="ARBA" id="ARBA00022771"/>
    </source>
</evidence>
<feature type="domain" description="RING-type" evidence="5">
    <location>
        <begin position="36"/>
        <end position="71"/>
    </location>
</feature>
<dbReference type="InterPro" id="IPR013087">
    <property type="entry name" value="Znf_C2H2_type"/>
</dbReference>
<name>A0A182VA27_ANOME</name>
<reference evidence="6" key="1">
    <citation type="submission" date="2020-05" db="UniProtKB">
        <authorList>
            <consortium name="EnsemblMetazoa"/>
        </authorList>
    </citation>
    <scope>IDENTIFICATION</scope>
    <source>
        <strain evidence="6">MAF</strain>
    </source>
</reference>
<protein>
    <recommendedName>
        <fullName evidence="5">RING-type domain-containing protein</fullName>
    </recommendedName>
</protein>
<dbReference type="Proteomes" id="UP000075903">
    <property type="component" value="Unassembled WGS sequence"/>
</dbReference>
<keyword evidence="2" id="KW-0862">Zinc</keyword>
<dbReference type="VEuPathDB" id="VectorBase:AMEM21_006249"/>
<dbReference type="AlphaFoldDB" id="A0A182VA27"/>
<dbReference type="PROSITE" id="PS00028">
    <property type="entry name" value="ZINC_FINGER_C2H2_1"/>
    <property type="match status" value="1"/>
</dbReference>
<dbReference type="GO" id="GO:0008270">
    <property type="term" value="F:zinc ion binding"/>
    <property type="evidence" value="ECO:0007669"/>
    <property type="project" value="UniProtKB-KW"/>
</dbReference>
<dbReference type="EnsemblMetazoa" id="AMEM011427-RA">
    <property type="protein sequence ID" value="AMEM011427-PA"/>
    <property type="gene ID" value="AMEM011427"/>
</dbReference>
<evidence type="ECO:0000256" key="2">
    <source>
        <dbReference type="ARBA" id="ARBA00022833"/>
    </source>
</evidence>